<reference evidence="3 4" key="1">
    <citation type="submission" date="2020-04" db="EMBL/GenBank/DDBJ databases">
        <authorList>
            <person name="Zheng R.K."/>
            <person name="Sun C.M."/>
        </authorList>
    </citation>
    <scope>NUCLEOTIDE SEQUENCE [LARGE SCALE GENOMIC DNA]</scope>
    <source>
        <strain evidence="4">zrk29</strain>
    </source>
</reference>
<dbReference type="InterPro" id="IPR025420">
    <property type="entry name" value="DUF4143"/>
</dbReference>
<dbReference type="Pfam" id="PF13173">
    <property type="entry name" value="AAA_14"/>
    <property type="match status" value="1"/>
</dbReference>
<evidence type="ECO:0000259" key="2">
    <source>
        <dbReference type="Pfam" id="PF13635"/>
    </source>
</evidence>
<dbReference type="PANTHER" id="PTHR33295:SF20">
    <property type="entry name" value="ATPASE"/>
    <property type="match status" value="1"/>
</dbReference>
<name>A0A7L6N5G6_9MOLU</name>
<dbReference type="InterPro" id="IPR027417">
    <property type="entry name" value="P-loop_NTPase"/>
</dbReference>
<dbReference type="RefSeq" id="WP_312031071.1">
    <property type="nucleotide sequence ID" value="NZ_CP051151.1"/>
</dbReference>
<accession>A0A7L6N5G6</accession>
<dbReference type="PANTHER" id="PTHR33295">
    <property type="entry name" value="ATPASE"/>
    <property type="match status" value="1"/>
</dbReference>
<evidence type="ECO:0000313" key="4">
    <source>
        <dbReference type="Proteomes" id="UP000512167"/>
    </source>
</evidence>
<proteinExistence type="predicted"/>
<dbReference type="SUPFAM" id="SSF52540">
    <property type="entry name" value="P-loop containing nucleoside triphosphate hydrolases"/>
    <property type="match status" value="1"/>
</dbReference>
<dbReference type="Pfam" id="PF13635">
    <property type="entry name" value="DUF4143"/>
    <property type="match status" value="1"/>
</dbReference>
<dbReference type="KEGG" id="tbk:HF295_04955"/>
<evidence type="ECO:0000259" key="1">
    <source>
        <dbReference type="Pfam" id="PF13173"/>
    </source>
</evidence>
<organism evidence="3 4">
    <name type="scientific">Hujiaoplasma nucleasis</name>
    <dbReference type="NCBI Taxonomy" id="2725268"/>
    <lineage>
        <taxon>Bacteria</taxon>
        <taxon>Bacillati</taxon>
        <taxon>Mycoplasmatota</taxon>
        <taxon>Mollicutes</taxon>
        <taxon>Candidatus Izemoplasmatales</taxon>
        <taxon>Hujiaoplasmataceae</taxon>
        <taxon>Hujiaoplasma</taxon>
    </lineage>
</organism>
<feature type="domain" description="DUF4143" evidence="2">
    <location>
        <begin position="194"/>
        <end position="340"/>
    </location>
</feature>
<dbReference type="InterPro" id="IPR041682">
    <property type="entry name" value="AAA_14"/>
</dbReference>
<dbReference type="GO" id="GO:0005524">
    <property type="term" value="F:ATP binding"/>
    <property type="evidence" value="ECO:0007669"/>
    <property type="project" value="UniProtKB-KW"/>
</dbReference>
<keyword evidence="4" id="KW-1185">Reference proteome</keyword>
<evidence type="ECO:0000313" key="3">
    <source>
        <dbReference type="EMBL" id="QLY40245.1"/>
    </source>
</evidence>
<keyword evidence="3" id="KW-0547">Nucleotide-binding</keyword>
<keyword evidence="3" id="KW-0067">ATP-binding</keyword>
<dbReference type="Proteomes" id="UP000512167">
    <property type="component" value="Chromosome"/>
</dbReference>
<gene>
    <name evidence="3" type="ORF">HF295_04955</name>
</gene>
<dbReference type="EMBL" id="CP051151">
    <property type="protein sequence ID" value="QLY40245.1"/>
    <property type="molecule type" value="Genomic_DNA"/>
</dbReference>
<sequence>MIKRIRYLNILNNYKDKPIIKILTGLRRVGKSVLLDLFINELLESNVKKEHILKLNFELPEHFDIQDYKDLSDRVISWSEGKQGNLYVFLDEVGRVKDWEKAVNGFHTMDQFDIYVTGSNADLLSSDLSTYLAGRYIEILVHPFSFKEFRQLKPNASLNDYITYGGMPSIAAFDYDYEISMNVLRDSFNSAVLQDVIHRNKIRNSTVLEKLIEYVFNNTGKTFSALSISKYFKSQRISVSVDTILNYLKVIRNAFLIYKVRRNDLMGKLVLKTEEKYYIADHGIREAIVGNNEKVIEMILENMVYVELLRRGYTVYIGKVNEQEIDFVAKKGKNIKYYQVSYLLETDKTRNREFGVYEHIKDNFEKYVLSMDKIDFSQSGIIHKNIEDFLLE</sequence>
<protein>
    <submittedName>
        <fullName evidence="3">ATP-binding protein</fullName>
    </submittedName>
</protein>
<feature type="domain" description="AAA" evidence="1">
    <location>
        <begin position="20"/>
        <end position="149"/>
    </location>
</feature>
<dbReference type="AlphaFoldDB" id="A0A7L6N5G6"/>